<keyword evidence="4" id="KW-0732">Signal</keyword>
<dbReference type="Proteomes" id="UP001190700">
    <property type="component" value="Unassembled WGS sequence"/>
</dbReference>
<dbReference type="PANTHER" id="PTHR43563:SF1">
    <property type="entry name" value="AMINE OXIDASE [FLAVIN-CONTAINING] B"/>
    <property type="match status" value="1"/>
</dbReference>
<evidence type="ECO:0000256" key="2">
    <source>
        <dbReference type="ARBA" id="ARBA00012804"/>
    </source>
</evidence>
<keyword evidence="7" id="KW-1185">Reference proteome</keyword>
<evidence type="ECO:0000313" key="7">
    <source>
        <dbReference type="Proteomes" id="UP001190700"/>
    </source>
</evidence>
<comment type="similarity">
    <text evidence="1">Belongs to the flavin monoamine oxidase family.</text>
</comment>
<evidence type="ECO:0000256" key="1">
    <source>
        <dbReference type="ARBA" id="ARBA00005995"/>
    </source>
</evidence>
<evidence type="ECO:0000256" key="3">
    <source>
        <dbReference type="ARBA" id="ARBA00048448"/>
    </source>
</evidence>
<accession>A0AAE0G1B2</accession>
<feature type="chain" id="PRO_5042265818" description="monoamine oxidase" evidence="4">
    <location>
        <begin position="24"/>
        <end position="563"/>
    </location>
</feature>
<dbReference type="Pfam" id="PF01593">
    <property type="entry name" value="Amino_oxidase"/>
    <property type="match status" value="1"/>
</dbReference>
<dbReference type="SUPFAM" id="SSF54373">
    <property type="entry name" value="FAD-linked reductases, C-terminal domain"/>
    <property type="match status" value="1"/>
</dbReference>
<dbReference type="Gene3D" id="3.50.50.60">
    <property type="entry name" value="FAD/NAD(P)-binding domain"/>
    <property type="match status" value="1"/>
</dbReference>
<comment type="catalytic activity">
    <reaction evidence="3">
        <text>a secondary aliphatic amine + O2 + H2O = a primary amine + an aldehyde + H2O2</text>
        <dbReference type="Rhea" id="RHEA:26414"/>
        <dbReference type="ChEBI" id="CHEBI:15377"/>
        <dbReference type="ChEBI" id="CHEBI:15379"/>
        <dbReference type="ChEBI" id="CHEBI:16240"/>
        <dbReference type="ChEBI" id="CHEBI:17478"/>
        <dbReference type="ChEBI" id="CHEBI:58855"/>
        <dbReference type="ChEBI" id="CHEBI:65296"/>
        <dbReference type="EC" id="1.4.3.4"/>
    </reaction>
</comment>
<dbReference type="AlphaFoldDB" id="A0AAE0G1B2"/>
<evidence type="ECO:0000259" key="5">
    <source>
        <dbReference type="Pfam" id="PF01593"/>
    </source>
</evidence>
<comment type="caution">
    <text evidence="6">The sequence shown here is derived from an EMBL/GenBank/DDBJ whole genome shotgun (WGS) entry which is preliminary data.</text>
</comment>
<name>A0AAE0G1B2_9CHLO</name>
<dbReference type="InterPro" id="IPR036188">
    <property type="entry name" value="FAD/NAD-bd_sf"/>
</dbReference>
<feature type="domain" description="Amine oxidase" evidence="5">
    <location>
        <begin position="58"/>
        <end position="547"/>
    </location>
</feature>
<proteinExistence type="inferred from homology"/>
<feature type="signal peptide" evidence="4">
    <location>
        <begin position="1"/>
        <end position="23"/>
    </location>
</feature>
<dbReference type="InterPro" id="IPR002937">
    <property type="entry name" value="Amino_oxidase"/>
</dbReference>
<reference evidence="6 7" key="1">
    <citation type="journal article" date="2015" name="Genome Biol. Evol.">
        <title>Comparative Genomics of a Bacterivorous Green Alga Reveals Evolutionary Causalities and Consequences of Phago-Mixotrophic Mode of Nutrition.</title>
        <authorList>
            <person name="Burns J.A."/>
            <person name="Paasch A."/>
            <person name="Narechania A."/>
            <person name="Kim E."/>
        </authorList>
    </citation>
    <scope>NUCLEOTIDE SEQUENCE [LARGE SCALE GENOMIC DNA]</scope>
    <source>
        <strain evidence="6 7">PLY_AMNH</strain>
    </source>
</reference>
<dbReference type="InterPro" id="IPR050703">
    <property type="entry name" value="Flavin_MAO"/>
</dbReference>
<dbReference type="GO" id="GO:0097621">
    <property type="term" value="F:monoamine oxidase activity"/>
    <property type="evidence" value="ECO:0007669"/>
    <property type="project" value="UniProtKB-EC"/>
</dbReference>
<organism evidence="6 7">
    <name type="scientific">Cymbomonas tetramitiformis</name>
    <dbReference type="NCBI Taxonomy" id="36881"/>
    <lineage>
        <taxon>Eukaryota</taxon>
        <taxon>Viridiplantae</taxon>
        <taxon>Chlorophyta</taxon>
        <taxon>Pyramimonadophyceae</taxon>
        <taxon>Pyramimonadales</taxon>
        <taxon>Pyramimonadaceae</taxon>
        <taxon>Cymbomonas</taxon>
    </lineage>
</organism>
<evidence type="ECO:0000313" key="6">
    <source>
        <dbReference type="EMBL" id="KAK3269121.1"/>
    </source>
</evidence>
<dbReference type="EC" id="1.4.3.4" evidence="2"/>
<protein>
    <recommendedName>
        <fullName evidence="2">monoamine oxidase</fullName>
        <ecNumber evidence="2">1.4.3.4</ecNumber>
    </recommendedName>
</protein>
<dbReference type="EMBL" id="LGRX02011228">
    <property type="protein sequence ID" value="KAK3269121.1"/>
    <property type="molecule type" value="Genomic_DNA"/>
</dbReference>
<sequence length="563" mass="62458">MNLPQTLAGAVCALFLLCNVSRAHKEDTGGSRTKDDAIDGRNGEDVEVDLVIVGAGWAGLSAAHALLEHNRASGNAAPISFHVLEAAEHVGGRALNQDVVSGAQSTISDDVVELGGEWLAPQHTAAIRMIRDVMGYPLFHRKYNVRMRSRKLKRWPRRNRDIQGKSPAEIKDAGLRIIVHTSAGTRYCDTQDEIVGTLPQDVQRIVKDVNASFAETAQTVSCENPLESQAKLRQWDAMSFASWLWSATNNTEARTILAALADDAEELQAISYVGALWTYNCTADLIGGDDEDFYRVRGGTQGPLLSIYDRVSDNVTLSSPVWQVVSSKDSVTVTSKRRSVKAKRVLLTGPPSALLGIQMDPPLTGDKAQLLSHMPLGTSLKYFVVYDQPWWRKLGYLGKIVTATTPPYAHRALFISECLDNSPFSWSRGVMLCFIEGSENRRFMREYTKEQRKALVLDFLAYSFKDPQAKTGARSVIEHNWADQPWTRGAYSTYFPPGVLTEFWDEWKDIRHPAERLWVAGTDYAYAGLGYIEGAITTALDATEQMIAEFTKERHGKEPLAVS</sequence>
<evidence type="ECO:0000256" key="4">
    <source>
        <dbReference type="SAM" id="SignalP"/>
    </source>
</evidence>
<gene>
    <name evidence="6" type="ORF">CYMTET_22415</name>
</gene>
<dbReference type="PANTHER" id="PTHR43563">
    <property type="entry name" value="AMINE OXIDASE"/>
    <property type="match status" value="1"/>
</dbReference>
<dbReference type="SUPFAM" id="SSF51905">
    <property type="entry name" value="FAD/NAD(P)-binding domain"/>
    <property type="match status" value="1"/>
</dbReference>